<comment type="caution">
    <text evidence="1">The sequence shown here is derived from an EMBL/GenBank/DDBJ whole genome shotgun (WGS) entry which is preliminary data.</text>
</comment>
<organism evidence="1 2">
    <name type="scientific">Candidatus Coprosoma intestinipullorum</name>
    <dbReference type="NCBI Taxonomy" id="2840752"/>
    <lineage>
        <taxon>Bacteria</taxon>
        <taxon>Bacillati</taxon>
        <taxon>Bacillota</taxon>
        <taxon>Bacillota incertae sedis</taxon>
        <taxon>Candidatus Coprosoma</taxon>
    </lineage>
</organism>
<dbReference type="SUPFAM" id="SSF53720">
    <property type="entry name" value="ALDH-like"/>
    <property type="match status" value="1"/>
</dbReference>
<name>A0A9D1CXQ3_9FIRM</name>
<reference evidence="1" key="2">
    <citation type="journal article" date="2021" name="PeerJ">
        <title>Extensive microbial diversity within the chicken gut microbiome revealed by metagenomics and culture.</title>
        <authorList>
            <person name="Gilroy R."/>
            <person name="Ravi A."/>
            <person name="Getino M."/>
            <person name="Pursley I."/>
            <person name="Horton D.L."/>
            <person name="Alikhan N.F."/>
            <person name="Baker D."/>
            <person name="Gharbi K."/>
            <person name="Hall N."/>
            <person name="Watson M."/>
            <person name="Adriaenssens E.M."/>
            <person name="Foster-Nyarko E."/>
            <person name="Jarju S."/>
            <person name="Secka A."/>
            <person name="Antonio M."/>
            <person name="Oren A."/>
            <person name="Chaudhuri R.R."/>
            <person name="La Ragione R."/>
            <person name="Hildebrand F."/>
            <person name="Pallen M.J."/>
        </authorList>
    </citation>
    <scope>NUCLEOTIDE SEQUENCE</scope>
    <source>
        <strain evidence="1">CHK147-3167</strain>
    </source>
</reference>
<reference evidence="1" key="1">
    <citation type="submission" date="2020-10" db="EMBL/GenBank/DDBJ databases">
        <authorList>
            <person name="Gilroy R."/>
        </authorList>
    </citation>
    <scope>NUCLEOTIDE SEQUENCE</scope>
    <source>
        <strain evidence="1">CHK147-3167</strain>
    </source>
</reference>
<protein>
    <submittedName>
        <fullName evidence="1">Uncharacterized protein</fullName>
    </submittedName>
</protein>
<sequence length="312" mass="35722">MEDKINEALLVKKDKFKIDEINIIFDEIIQGLDTSDFIRANLIDVQRKNGFKVSLDVFKRIREAIRNEKIVYGTVTLDIKDKEICYGKQTFDKGVVLAITDGDVYTNFELILRNLLAYNTVIFEDNGYMIGTNGFVFRIVRSVLEKYGYGANLIQWTNLDLEFADFANVDLVICVGSHFIQRKILERSKSETLVSGYNYFDIYIESDKHMDFIRKIVSLNLNLNLYVKDGIKNDFDNVIWVSDLDEAIGQINYNGNGFSTAIFTDDNAAASKFIKEVKSSIIVVNTSPSIERILDIRQSDLVRFKSIIYPSA</sequence>
<dbReference type="Gene3D" id="3.40.309.10">
    <property type="entry name" value="Aldehyde Dehydrogenase, Chain A, domain 2"/>
    <property type="match status" value="1"/>
</dbReference>
<proteinExistence type="predicted"/>
<dbReference type="InterPro" id="IPR016161">
    <property type="entry name" value="Ald_DH/histidinol_DH"/>
</dbReference>
<dbReference type="GO" id="GO:0016620">
    <property type="term" value="F:oxidoreductase activity, acting on the aldehyde or oxo group of donors, NAD or NADP as acceptor"/>
    <property type="evidence" value="ECO:0007669"/>
    <property type="project" value="InterPro"/>
</dbReference>
<evidence type="ECO:0000313" key="1">
    <source>
        <dbReference type="EMBL" id="HIQ90213.1"/>
    </source>
</evidence>
<dbReference type="AlphaFoldDB" id="A0A9D1CXQ3"/>
<dbReference type="InterPro" id="IPR016163">
    <property type="entry name" value="Ald_DH_C"/>
</dbReference>
<gene>
    <name evidence="1" type="ORF">IAB27_01100</name>
</gene>
<evidence type="ECO:0000313" key="2">
    <source>
        <dbReference type="Proteomes" id="UP000886786"/>
    </source>
</evidence>
<dbReference type="Proteomes" id="UP000886786">
    <property type="component" value="Unassembled WGS sequence"/>
</dbReference>
<dbReference type="EMBL" id="DVFV01000024">
    <property type="protein sequence ID" value="HIQ90213.1"/>
    <property type="molecule type" value="Genomic_DNA"/>
</dbReference>
<accession>A0A9D1CXQ3</accession>